<dbReference type="SUPFAM" id="SSF46894">
    <property type="entry name" value="C-terminal effector domain of the bipartite response regulators"/>
    <property type="match status" value="1"/>
</dbReference>
<organism evidence="8 9">
    <name type="scientific">Actinokineospora auranticolor</name>
    <dbReference type="NCBI Taxonomy" id="155976"/>
    <lineage>
        <taxon>Bacteria</taxon>
        <taxon>Bacillati</taxon>
        <taxon>Actinomycetota</taxon>
        <taxon>Actinomycetes</taxon>
        <taxon>Pseudonocardiales</taxon>
        <taxon>Pseudonocardiaceae</taxon>
        <taxon>Actinokineospora</taxon>
    </lineage>
</organism>
<dbReference type="CDD" id="cd06170">
    <property type="entry name" value="LuxR_C_like"/>
    <property type="match status" value="1"/>
</dbReference>
<dbReference type="InterPro" id="IPR011006">
    <property type="entry name" value="CheY-like_superfamily"/>
</dbReference>
<feature type="domain" description="HTH luxR-type" evidence="6">
    <location>
        <begin position="139"/>
        <end position="204"/>
    </location>
</feature>
<dbReference type="EMBL" id="PTIX01000037">
    <property type="protein sequence ID" value="PPK62032.1"/>
    <property type="molecule type" value="Genomic_DNA"/>
</dbReference>
<keyword evidence="1 5" id="KW-0597">Phosphoprotein</keyword>
<keyword evidence="4" id="KW-0804">Transcription</keyword>
<dbReference type="OrthoDB" id="9808843at2"/>
<dbReference type="GO" id="GO:0006355">
    <property type="term" value="P:regulation of DNA-templated transcription"/>
    <property type="evidence" value="ECO:0007669"/>
    <property type="project" value="InterPro"/>
</dbReference>
<dbReference type="InterPro" id="IPR000792">
    <property type="entry name" value="Tscrpt_reg_LuxR_C"/>
</dbReference>
<dbReference type="PANTHER" id="PTHR43214:SF24">
    <property type="entry name" value="TRANSCRIPTIONAL REGULATORY PROTEIN NARL-RELATED"/>
    <property type="match status" value="1"/>
</dbReference>
<feature type="domain" description="Response regulatory" evidence="7">
    <location>
        <begin position="3"/>
        <end position="119"/>
    </location>
</feature>
<dbReference type="InterPro" id="IPR001789">
    <property type="entry name" value="Sig_transdc_resp-reg_receiver"/>
</dbReference>
<comment type="caution">
    <text evidence="8">The sequence shown here is derived from an EMBL/GenBank/DDBJ whole genome shotgun (WGS) entry which is preliminary data.</text>
</comment>
<evidence type="ECO:0000259" key="6">
    <source>
        <dbReference type="PROSITE" id="PS50043"/>
    </source>
</evidence>
<keyword evidence="9" id="KW-1185">Reference proteome</keyword>
<dbReference type="PRINTS" id="PR00038">
    <property type="entry name" value="HTHLUXR"/>
</dbReference>
<dbReference type="Proteomes" id="UP000239203">
    <property type="component" value="Unassembled WGS sequence"/>
</dbReference>
<dbReference type="GO" id="GO:0000160">
    <property type="term" value="P:phosphorelay signal transduction system"/>
    <property type="evidence" value="ECO:0007669"/>
    <property type="project" value="InterPro"/>
</dbReference>
<name>A0A2S6GC20_9PSEU</name>
<dbReference type="InterPro" id="IPR058245">
    <property type="entry name" value="NreC/VraR/RcsB-like_REC"/>
</dbReference>
<evidence type="ECO:0000256" key="3">
    <source>
        <dbReference type="ARBA" id="ARBA00023125"/>
    </source>
</evidence>
<dbReference type="SMART" id="SM00448">
    <property type="entry name" value="REC"/>
    <property type="match status" value="1"/>
</dbReference>
<evidence type="ECO:0000313" key="8">
    <source>
        <dbReference type="EMBL" id="PPK62032.1"/>
    </source>
</evidence>
<dbReference type="SMART" id="SM00421">
    <property type="entry name" value="HTH_LUXR"/>
    <property type="match status" value="1"/>
</dbReference>
<dbReference type="CDD" id="cd17535">
    <property type="entry name" value="REC_NarL-like"/>
    <property type="match status" value="1"/>
</dbReference>
<reference evidence="8 9" key="1">
    <citation type="submission" date="2018-02" db="EMBL/GenBank/DDBJ databases">
        <title>Genomic Encyclopedia of Archaeal and Bacterial Type Strains, Phase II (KMG-II): from individual species to whole genera.</title>
        <authorList>
            <person name="Goeker M."/>
        </authorList>
    </citation>
    <scope>NUCLEOTIDE SEQUENCE [LARGE SCALE GENOMIC DNA]</scope>
    <source>
        <strain evidence="8 9">YU 961-1</strain>
    </source>
</reference>
<dbReference type="RefSeq" id="WP_104483298.1">
    <property type="nucleotide sequence ID" value="NZ_CP154825.1"/>
</dbReference>
<feature type="modified residue" description="4-aspartylphosphate" evidence="5">
    <location>
        <position position="54"/>
    </location>
</feature>
<evidence type="ECO:0000259" key="7">
    <source>
        <dbReference type="PROSITE" id="PS50110"/>
    </source>
</evidence>
<dbReference type="Gene3D" id="3.40.50.2300">
    <property type="match status" value="1"/>
</dbReference>
<dbReference type="InterPro" id="IPR039420">
    <property type="entry name" value="WalR-like"/>
</dbReference>
<evidence type="ECO:0000256" key="2">
    <source>
        <dbReference type="ARBA" id="ARBA00023015"/>
    </source>
</evidence>
<evidence type="ECO:0000256" key="4">
    <source>
        <dbReference type="ARBA" id="ARBA00023163"/>
    </source>
</evidence>
<keyword evidence="3 8" id="KW-0238">DNA-binding</keyword>
<evidence type="ECO:0000256" key="1">
    <source>
        <dbReference type="ARBA" id="ARBA00022553"/>
    </source>
</evidence>
<dbReference type="PROSITE" id="PS50110">
    <property type="entry name" value="RESPONSE_REGULATORY"/>
    <property type="match status" value="1"/>
</dbReference>
<protein>
    <submittedName>
        <fullName evidence="8">DNA-binding NarL/FixJ family response regulator</fullName>
    </submittedName>
</protein>
<dbReference type="PROSITE" id="PS50043">
    <property type="entry name" value="HTH_LUXR_2"/>
    <property type="match status" value="1"/>
</dbReference>
<dbReference type="Pfam" id="PF00196">
    <property type="entry name" value="GerE"/>
    <property type="match status" value="1"/>
</dbReference>
<dbReference type="AlphaFoldDB" id="A0A2S6GC20"/>
<proteinExistence type="predicted"/>
<evidence type="ECO:0000313" key="9">
    <source>
        <dbReference type="Proteomes" id="UP000239203"/>
    </source>
</evidence>
<evidence type="ECO:0000256" key="5">
    <source>
        <dbReference type="PROSITE-ProRule" id="PRU00169"/>
    </source>
</evidence>
<gene>
    <name evidence="8" type="ORF">CLV40_1372</name>
</gene>
<dbReference type="SUPFAM" id="SSF52172">
    <property type="entry name" value="CheY-like"/>
    <property type="match status" value="1"/>
</dbReference>
<dbReference type="PANTHER" id="PTHR43214">
    <property type="entry name" value="TWO-COMPONENT RESPONSE REGULATOR"/>
    <property type="match status" value="1"/>
</dbReference>
<sequence>MIRTVVVDSDTLTRYGLSMLAGAHPDIEVVAETGSAVAAPGLVAEAKPDVVLIDVDLTDGDGLRLARELRGRYPALGIVVLTSIDQDDVLFRALDHGASAFVVKTAPVIEVLGAIRHAAVAATSFTATGLLDALTRRREQEARFALSPRERQVLTLLRDGKSIPEIAGTIHISKSTAKTYVARLYDKLGASSRAQALVTALRTGLIDYDGDLSSAPG</sequence>
<keyword evidence="2" id="KW-0805">Transcription regulation</keyword>
<dbReference type="GO" id="GO:0003677">
    <property type="term" value="F:DNA binding"/>
    <property type="evidence" value="ECO:0007669"/>
    <property type="project" value="UniProtKB-KW"/>
</dbReference>
<dbReference type="InterPro" id="IPR016032">
    <property type="entry name" value="Sig_transdc_resp-reg_C-effctor"/>
</dbReference>
<accession>A0A2S6GC20</accession>
<dbReference type="Pfam" id="PF00072">
    <property type="entry name" value="Response_reg"/>
    <property type="match status" value="1"/>
</dbReference>